<evidence type="ECO:0000256" key="4">
    <source>
        <dbReference type="ARBA" id="ARBA00023136"/>
    </source>
</evidence>
<keyword evidence="5" id="KW-0998">Cell outer membrane</keyword>
<keyword evidence="9" id="KW-1185">Reference proteome</keyword>
<accession>A0ABP9ADU9</accession>
<dbReference type="Pfam" id="PF07980">
    <property type="entry name" value="SusD_RagB"/>
    <property type="match status" value="1"/>
</dbReference>
<reference evidence="9" key="1">
    <citation type="journal article" date="2019" name="Int. J. Syst. Evol. Microbiol.">
        <title>The Global Catalogue of Microorganisms (GCM) 10K type strain sequencing project: providing services to taxonomists for standard genome sequencing and annotation.</title>
        <authorList>
            <consortium name="The Broad Institute Genomics Platform"/>
            <consortium name="The Broad Institute Genome Sequencing Center for Infectious Disease"/>
            <person name="Wu L."/>
            <person name="Ma J."/>
        </authorList>
    </citation>
    <scope>NUCLEOTIDE SEQUENCE [LARGE SCALE GENOMIC DNA]</scope>
    <source>
        <strain evidence="9">JCM 18200</strain>
    </source>
</reference>
<keyword evidence="3" id="KW-0732">Signal</keyword>
<feature type="domain" description="RagB/SusD" evidence="6">
    <location>
        <begin position="323"/>
        <end position="472"/>
    </location>
</feature>
<dbReference type="InterPro" id="IPR033985">
    <property type="entry name" value="SusD-like_N"/>
</dbReference>
<sequence length="473" mass="52668">MEEDLYSSIITETFYKTASDAEKALVSVYSVLGGLYGGPAATLVPDFSADQVYPRAVVGRNSLTLFTLEPTYTAQISQSRTNESPQQIWVSCYSGIEQANWVLTKVPEVNMDETRKKQILGEAHFLRAFYHWMLTKNFGEVPVKITPSVTQADAYTPKSAVKEVYQQIYSDLDTAYDAGLPSYPLVDKGRPSREAVNALYAKAALYNEDWATALEKAESVISSGVYSLVSTELELFNYAKEDENRKEMIWAYEADPISPGNGHQLVGLCGPTGSAAPEYAVTSYGSMFAYMDFYNSFDPKDGRRELLATSYINKSGDVVPQAQITPITKDGVLIKKYQDPVSTTGTICNIPILRLADVYLIAAEAEAHVNGPTSKAYDYVNMIRHRAGLADLSTGLSQEAFLTAVIQERAWEFFAEGDRWYDLTRTGTFVDVVKKATNTVYPTRNVQAKYRYFPIPQDEINANSELVQNPDWD</sequence>
<comment type="subcellular location">
    <subcellularLocation>
        <location evidence="1">Cell outer membrane</location>
    </subcellularLocation>
</comment>
<dbReference type="Pfam" id="PF14322">
    <property type="entry name" value="SusD-like_3"/>
    <property type="match status" value="1"/>
</dbReference>
<dbReference type="InterPro" id="IPR012944">
    <property type="entry name" value="SusD_RagB_dom"/>
</dbReference>
<evidence type="ECO:0000256" key="1">
    <source>
        <dbReference type="ARBA" id="ARBA00004442"/>
    </source>
</evidence>
<dbReference type="EMBL" id="BAABIQ010000003">
    <property type="protein sequence ID" value="GAA4779870.1"/>
    <property type="molecule type" value="Genomic_DNA"/>
</dbReference>
<evidence type="ECO:0000256" key="5">
    <source>
        <dbReference type="ARBA" id="ARBA00023237"/>
    </source>
</evidence>
<comment type="similarity">
    <text evidence="2">Belongs to the SusD family.</text>
</comment>
<comment type="caution">
    <text evidence="8">The sequence shown here is derived from an EMBL/GenBank/DDBJ whole genome shotgun (WGS) entry which is preliminary data.</text>
</comment>
<evidence type="ECO:0000256" key="2">
    <source>
        <dbReference type="ARBA" id="ARBA00006275"/>
    </source>
</evidence>
<dbReference type="InterPro" id="IPR011990">
    <property type="entry name" value="TPR-like_helical_dom_sf"/>
</dbReference>
<dbReference type="Gene3D" id="1.25.40.390">
    <property type="match status" value="1"/>
</dbReference>
<evidence type="ECO:0000259" key="7">
    <source>
        <dbReference type="Pfam" id="PF14322"/>
    </source>
</evidence>
<proteinExistence type="inferred from homology"/>
<name>A0ABP9ADU9_9SPHI</name>
<dbReference type="Proteomes" id="UP001501411">
    <property type="component" value="Unassembled WGS sequence"/>
</dbReference>
<keyword evidence="4" id="KW-0472">Membrane</keyword>
<organism evidence="8 9">
    <name type="scientific">Olivibacter ginsenosidimutans</name>
    <dbReference type="NCBI Taxonomy" id="1176537"/>
    <lineage>
        <taxon>Bacteria</taxon>
        <taxon>Pseudomonadati</taxon>
        <taxon>Bacteroidota</taxon>
        <taxon>Sphingobacteriia</taxon>
        <taxon>Sphingobacteriales</taxon>
        <taxon>Sphingobacteriaceae</taxon>
        <taxon>Olivibacter</taxon>
    </lineage>
</organism>
<gene>
    <name evidence="8" type="ORF">GCM10023231_03370</name>
</gene>
<evidence type="ECO:0000313" key="9">
    <source>
        <dbReference type="Proteomes" id="UP001501411"/>
    </source>
</evidence>
<feature type="domain" description="SusD-like N-terminal" evidence="7">
    <location>
        <begin position="77"/>
        <end position="203"/>
    </location>
</feature>
<evidence type="ECO:0000313" key="8">
    <source>
        <dbReference type="EMBL" id="GAA4779870.1"/>
    </source>
</evidence>
<evidence type="ECO:0000256" key="3">
    <source>
        <dbReference type="ARBA" id="ARBA00022729"/>
    </source>
</evidence>
<dbReference type="CDD" id="cd08977">
    <property type="entry name" value="SusD"/>
    <property type="match status" value="1"/>
</dbReference>
<evidence type="ECO:0000259" key="6">
    <source>
        <dbReference type="Pfam" id="PF07980"/>
    </source>
</evidence>
<dbReference type="SUPFAM" id="SSF48452">
    <property type="entry name" value="TPR-like"/>
    <property type="match status" value="1"/>
</dbReference>
<protein>
    <submittedName>
        <fullName evidence="8">RagB/SusD family nutrient uptake outer membrane protein</fullName>
    </submittedName>
</protein>